<name>A0A9D7F819_9RHOO</name>
<organism evidence="3 4">
    <name type="scientific">Candidatus Propionivibrio dominans</name>
    <dbReference type="NCBI Taxonomy" id="2954373"/>
    <lineage>
        <taxon>Bacteria</taxon>
        <taxon>Pseudomonadati</taxon>
        <taxon>Pseudomonadota</taxon>
        <taxon>Betaproteobacteria</taxon>
        <taxon>Rhodocyclales</taxon>
        <taxon>Rhodocyclaceae</taxon>
        <taxon>Propionivibrio</taxon>
    </lineage>
</organism>
<dbReference type="Pfam" id="PF01541">
    <property type="entry name" value="GIY-YIG"/>
    <property type="match status" value="1"/>
</dbReference>
<dbReference type="EMBL" id="JADJNC010000019">
    <property type="protein sequence ID" value="MBK7423850.1"/>
    <property type="molecule type" value="Genomic_DNA"/>
</dbReference>
<dbReference type="PANTHER" id="PTHR34477">
    <property type="entry name" value="UPF0213 PROTEIN YHBQ"/>
    <property type="match status" value="1"/>
</dbReference>
<protein>
    <submittedName>
        <fullName evidence="3">GIY-YIG nuclease family protein</fullName>
    </submittedName>
</protein>
<evidence type="ECO:0000259" key="2">
    <source>
        <dbReference type="PROSITE" id="PS50164"/>
    </source>
</evidence>
<dbReference type="SUPFAM" id="SSF82771">
    <property type="entry name" value="GIY-YIG endonuclease"/>
    <property type="match status" value="1"/>
</dbReference>
<comment type="caution">
    <text evidence="3">The sequence shown here is derived from an EMBL/GenBank/DDBJ whole genome shotgun (WGS) entry which is preliminary data.</text>
</comment>
<feature type="domain" description="GIY-YIG" evidence="2">
    <location>
        <begin position="17"/>
        <end position="95"/>
    </location>
</feature>
<dbReference type="InterPro" id="IPR035901">
    <property type="entry name" value="GIY-YIG_endonuc_sf"/>
</dbReference>
<dbReference type="InterPro" id="IPR050190">
    <property type="entry name" value="UPF0213_domain"/>
</dbReference>
<dbReference type="CDD" id="cd10456">
    <property type="entry name" value="GIY-YIG_UPF0213"/>
    <property type="match status" value="1"/>
</dbReference>
<dbReference type="Gene3D" id="3.40.1440.10">
    <property type="entry name" value="GIY-YIG endonuclease"/>
    <property type="match status" value="1"/>
</dbReference>
<sequence>MQAISSVTEDASAPRQNAWFLYLIECLDGSIYTGIAIDVAARYAEHASGKGARYTRAHPPARLLASIEYPDRSSAAKAEYRIKQLKATAKRKYLAGLLPCTPEYNAFAVTGKKP</sequence>
<proteinExistence type="inferred from homology"/>
<evidence type="ECO:0000313" key="3">
    <source>
        <dbReference type="EMBL" id="MBK7423850.1"/>
    </source>
</evidence>
<dbReference type="AlphaFoldDB" id="A0A9D7F819"/>
<evidence type="ECO:0000313" key="4">
    <source>
        <dbReference type="Proteomes" id="UP000886602"/>
    </source>
</evidence>
<dbReference type="Proteomes" id="UP000886602">
    <property type="component" value="Unassembled WGS sequence"/>
</dbReference>
<gene>
    <name evidence="3" type="ORF">IPJ48_12505</name>
</gene>
<dbReference type="PROSITE" id="PS50164">
    <property type="entry name" value="GIY_YIG"/>
    <property type="match status" value="1"/>
</dbReference>
<comment type="similarity">
    <text evidence="1">Belongs to the UPF0213 family.</text>
</comment>
<reference evidence="3" key="1">
    <citation type="submission" date="2020-10" db="EMBL/GenBank/DDBJ databases">
        <title>Connecting structure to function with the recovery of over 1000 high-quality activated sludge metagenome-assembled genomes encoding full-length rRNA genes using long-read sequencing.</title>
        <authorList>
            <person name="Singleton C.M."/>
            <person name="Petriglieri F."/>
            <person name="Kristensen J.M."/>
            <person name="Kirkegaard R.H."/>
            <person name="Michaelsen T.Y."/>
            <person name="Andersen M.H."/>
            <person name="Karst S.M."/>
            <person name="Dueholm M.S."/>
            <person name="Nielsen P.H."/>
            <person name="Albertsen M."/>
        </authorList>
    </citation>
    <scope>NUCLEOTIDE SEQUENCE</scope>
    <source>
        <strain evidence="3">EsbW_18-Q3-R4-48_MAXAC.044</strain>
    </source>
</reference>
<accession>A0A9D7F819</accession>
<dbReference type="InterPro" id="IPR000305">
    <property type="entry name" value="GIY-YIG_endonuc"/>
</dbReference>
<evidence type="ECO:0000256" key="1">
    <source>
        <dbReference type="ARBA" id="ARBA00007435"/>
    </source>
</evidence>
<dbReference type="PANTHER" id="PTHR34477:SF1">
    <property type="entry name" value="UPF0213 PROTEIN YHBQ"/>
    <property type="match status" value="1"/>
</dbReference>